<dbReference type="PROSITE" id="PS50262">
    <property type="entry name" value="G_PROTEIN_RECEP_F1_2"/>
    <property type="match status" value="1"/>
</dbReference>
<accession>A0AAE1HZF4</accession>
<feature type="transmembrane region" description="Helical" evidence="11">
    <location>
        <begin position="150"/>
        <end position="175"/>
    </location>
</feature>
<evidence type="ECO:0000256" key="7">
    <source>
        <dbReference type="ARBA" id="ARBA00023136"/>
    </source>
</evidence>
<keyword evidence="7 11" id="KW-0472">Membrane</keyword>
<evidence type="ECO:0000256" key="11">
    <source>
        <dbReference type="SAM" id="Phobius"/>
    </source>
</evidence>
<feature type="transmembrane region" description="Helical" evidence="11">
    <location>
        <begin position="210"/>
        <end position="228"/>
    </location>
</feature>
<dbReference type="GO" id="GO:0005886">
    <property type="term" value="C:plasma membrane"/>
    <property type="evidence" value="ECO:0007669"/>
    <property type="project" value="UniProtKB-SubCell"/>
</dbReference>
<evidence type="ECO:0000256" key="1">
    <source>
        <dbReference type="ARBA" id="ARBA00004651"/>
    </source>
</evidence>
<organism evidence="13 14">
    <name type="scientific">Frankliniella fusca</name>
    <dbReference type="NCBI Taxonomy" id="407009"/>
    <lineage>
        <taxon>Eukaryota</taxon>
        <taxon>Metazoa</taxon>
        <taxon>Ecdysozoa</taxon>
        <taxon>Arthropoda</taxon>
        <taxon>Hexapoda</taxon>
        <taxon>Insecta</taxon>
        <taxon>Pterygota</taxon>
        <taxon>Neoptera</taxon>
        <taxon>Paraneoptera</taxon>
        <taxon>Thysanoptera</taxon>
        <taxon>Terebrantia</taxon>
        <taxon>Thripoidea</taxon>
        <taxon>Thripidae</taxon>
        <taxon>Frankliniella</taxon>
    </lineage>
</organism>
<feature type="transmembrane region" description="Helical" evidence="11">
    <location>
        <begin position="12"/>
        <end position="33"/>
    </location>
</feature>
<evidence type="ECO:0000259" key="12">
    <source>
        <dbReference type="PROSITE" id="PS50262"/>
    </source>
</evidence>
<keyword evidence="14" id="KW-1185">Reference proteome</keyword>
<name>A0AAE1HZF4_9NEOP</name>
<feature type="transmembrane region" description="Helical" evidence="11">
    <location>
        <begin position="102"/>
        <end position="123"/>
    </location>
</feature>
<dbReference type="GO" id="GO:0035237">
    <property type="term" value="F:corazonin receptor activity"/>
    <property type="evidence" value="ECO:0007669"/>
    <property type="project" value="TreeGrafter"/>
</dbReference>
<comment type="similarity">
    <text evidence="2">Belongs to the G-protein coupled receptor 1 family.</text>
</comment>
<dbReference type="Gene3D" id="1.20.1070.10">
    <property type="entry name" value="Rhodopsin 7-helix transmembrane proteins"/>
    <property type="match status" value="1"/>
</dbReference>
<evidence type="ECO:0000313" key="14">
    <source>
        <dbReference type="Proteomes" id="UP001219518"/>
    </source>
</evidence>
<evidence type="ECO:0000256" key="9">
    <source>
        <dbReference type="ARBA" id="ARBA00023224"/>
    </source>
</evidence>
<feature type="region of interest" description="Disordered" evidence="10">
    <location>
        <begin position="318"/>
        <end position="381"/>
    </location>
</feature>
<feature type="non-terminal residue" evidence="13">
    <location>
        <position position="1"/>
    </location>
</feature>
<keyword evidence="6" id="KW-0297">G-protein coupled receptor</keyword>
<protein>
    <submittedName>
        <fullName evidence="13">Gonadotropin-releasing hormone receptor</fullName>
    </submittedName>
</protein>
<keyword evidence="4 11" id="KW-0812">Transmembrane</keyword>
<evidence type="ECO:0000256" key="8">
    <source>
        <dbReference type="ARBA" id="ARBA00023170"/>
    </source>
</evidence>
<gene>
    <name evidence="13" type="ORF">KUF71_024089</name>
</gene>
<feature type="domain" description="G-protein coupled receptors family 1 profile" evidence="12">
    <location>
        <begin position="1"/>
        <end position="267"/>
    </location>
</feature>
<dbReference type="AlphaFoldDB" id="A0AAE1HZF4"/>
<dbReference type="InterPro" id="IPR000276">
    <property type="entry name" value="GPCR_Rhodpsn"/>
</dbReference>
<comment type="caution">
    <text evidence="13">The sequence shown here is derived from an EMBL/GenBank/DDBJ whole genome shotgun (WGS) entry which is preliminary data.</text>
</comment>
<dbReference type="PANTHER" id="PTHR24230:SF163">
    <property type="entry name" value="CORAZONIN RECEPTOR, ISOFORM B"/>
    <property type="match status" value="1"/>
</dbReference>
<reference evidence="13" key="2">
    <citation type="journal article" date="2023" name="BMC Genomics">
        <title>Pest status, molecular evolution, and epigenetic factors derived from the genome assembly of Frankliniella fusca, a thysanopteran phytovirus vector.</title>
        <authorList>
            <person name="Catto M.A."/>
            <person name="Labadie P.E."/>
            <person name="Jacobson A.L."/>
            <person name="Kennedy G.G."/>
            <person name="Srinivasan R."/>
            <person name="Hunt B.G."/>
        </authorList>
    </citation>
    <scope>NUCLEOTIDE SEQUENCE</scope>
    <source>
        <strain evidence="13">PL_HMW_Pooled</strain>
    </source>
</reference>
<comment type="subcellular location">
    <subcellularLocation>
        <location evidence="1">Cell membrane</location>
        <topology evidence="1">Multi-pass membrane protein</topology>
    </subcellularLocation>
</comment>
<evidence type="ECO:0000256" key="5">
    <source>
        <dbReference type="ARBA" id="ARBA00022989"/>
    </source>
</evidence>
<keyword evidence="8 13" id="KW-0675">Receptor</keyword>
<sequence length="445" mass="49072">SPAPVYKLILHLSVADVVVSLVCIAGEAIWMFMVQWTFGNVACKVWKFLEMTALHGSSYVVVLIAQNRWVAVSHPLASRRPKSAVCGCGLVRDVLRCASPRSVLLVWVLGACLSIPQLMMFSVQVGPFYEEYYQCVTYDVGATLERVYNIINFIALFVIPLLGLIVSYLSIYCTLSKGQREIRSVDKVSIATHDQNRQRSMKRAMVKSRWIAVVIVCAYLVSWLPYYITMLVYYLSPGRDTTEDDPHWMGWIFFCGMANSVINPAIYGMFQLWKPKRRKQWSCFRHRDGSTQLTQFTDSFRRHGTIGMASLETAIPVAESNGGAPASPQPQPPPATTTTTDSTPPKPPCPPPTPPCAPPAPPPPPPPAPAAEAEAEDEAAAETTLTLIGNSVKTSERVLGAERGGGGGAPVISAVLRKATPFSWRNKFLRKYRALRAHTAQHAHI</sequence>
<keyword evidence="3" id="KW-1003">Cell membrane</keyword>
<proteinExistence type="inferred from homology"/>
<keyword evidence="9" id="KW-0807">Transducer</keyword>
<evidence type="ECO:0000256" key="10">
    <source>
        <dbReference type="SAM" id="MobiDB-lite"/>
    </source>
</evidence>
<reference evidence="13" key="1">
    <citation type="submission" date="2021-07" db="EMBL/GenBank/DDBJ databases">
        <authorList>
            <person name="Catto M.A."/>
            <person name="Jacobson A."/>
            <person name="Kennedy G."/>
            <person name="Labadie P."/>
            <person name="Hunt B.G."/>
            <person name="Srinivasan R."/>
        </authorList>
    </citation>
    <scope>NUCLEOTIDE SEQUENCE</scope>
    <source>
        <strain evidence="13">PL_HMW_Pooled</strain>
        <tissue evidence="13">Head</tissue>
    </source>
</reference>
<dbReference type="PRINTS" id="PR00237">
    <property type="entry name" value="GPCRRHODOPSN"/>
</dbReference>
<feature type="transmembrane region" description="Helical" evidence="11">
    <location>
        <begin position="248"/>
        <end position="270"/>
    </location>
</feature>
<dbReference type="PANTHER" id="PTHR24230">
    <property type="entry name" value="G-PROTEIN COUPLED RECEPTOR"/>
    <property type="match status" value="1"/>
</dbReference>
<dbReference type="Pfam" id="PF00001">
    <property type="entry name" value="7tm_1"/>
    <property type="match status" value="1"/>
</dbReference>
<dbReference type="SUPFAM" id="SSF81321">
    <property type="entry name" value="Family A G protein-coupled receptor-like"/>
    <property type="match status" value="1"/>
</dbReference>
<evidence type="ECO:0000256" key="3">
    <source>
        <dbReference type="ARBA" id="ARBA00022475"/>
    </source>
</evidence>
<dbReference type="InterPro" id="IPR017452">
    <property type="entry name" value="GPCR_Rhodpsn_7TM"/>
</dbReference>
<evidence type="ECO:0000256" key="6">
    <source>
        <dbReference type="ARBA" id="ARBA00023040"/>
    </source>
</evidence>
<keyword evidence="5 11" id="KW-1133">Transmembrane helix</keyword>
<feature type="compositionally biased region" description="Pro residues" evidence="10">
    <location>
        <begin position="344"/>
        <end position="369"/>
    </location>
</feature>
<evidence type="ECO:0000256" key="2">
    <source>
        <dbReference type="ARBA" id="ARBA00010663"/>
    </source>
</evidence>
<evidence type="ECO:0000313" key="13">
    <source>
        <dbReference type="EMBL" id="KAK3930732.1"/>
    </source>
</evidence>
<evidence type="ECO:0000256" key="4">
    <source>
        <dbReference type="ARBA" id="ARBA00022692"/>
    </source>
</evidence>
<dbReference type="EMBL" id="JAHWGI010001412">
    <property type="protein sequence ID" value="KAK3930732.1"/>
    <property type="molecule type" value="Genomic_DNA"/>
</dbReference>
<dbReference type="Proteomes" id="UP001219518">
    <property type="component" value="Unassembled WGS sequence"/>
</dbReference>